<dbReference type="RefSeq" id="WP_037451261.1">
    <property type="nucleotide sequence ID" value="NZ_AVFL01000007.1"/>
</dbReference>
<dbReference type="OrthoDB" id="5525824at2"/>
<comment type="caution">
    <text evidence="2">The sequence shown here is derived from an EMBL/GenBank/DDBJ whole genome shotgun (WGS) entry which is preliminary data.</text>
</comment>
<feature type="transmembrane region" description="Helical" evidence="1">
    <location>
        <begin position="14"/>
        <end position="38"/>
    </location>
</feature>
<dbReference type="AlphaFoldDB" id="W9H7J7"/>
<reference evidence="2 3" key="1">
    <citation type="submission" date="2013-08" db="EMBL/GenBank/DDBJ databases">
        <title>The genome sequence of Skermanella stibiiresistens.</title>
        <authorList>
            <person name="Zhu W."/>
            <person name="Wang G."/>
        </authorList>
    </citation>
    <scope>NUCLEOTIDE SEQUENCE [LARGE SCALE GENOMIC DNA]</scope>
    <source>
        <strain evidence="2 3">SB22</strain>
    </source>
</reference>
<keyword evidence="1" id="KW-0812">Transmembrane</keyword>
<gene>
    <name evidence="2" type="ORF">N825_34790</name>
</gene>
<sequence>MLNPVDSFSKDEGYYASMADLMAGMLFIFIIVAMVFALDVRKDRVDAVTEAKAKVEAEIEATVEARVKARVDAAILAADSLVPVERPVPVDMDIEARAKLVENIRDHLLAHGVAVESAPREGLLRIPADPLFGPDEVTPSPTGQGAIARLAEALDIWLPCVAGGAPPPDSNLCGPFARARLRSLRIETHIDTGALSAADADSLTGARAVHLLSGLLTAKPGLMSMRNDLAERLLDVRGMGAAWPLVIAGVQPSAAGPAKAVKGETAKTGQEQGEAQRIAIRARHRRIDLRFDMRVPGTERPGQAEGVILRPTVK</sequence>
<keyword evidence="3" id="KW-1185">Reference proteome</keyword>
<organism evidence="2 3">
    <name type="scientific">Skermanella stibiiresistens SB22</name>
    <dbReference type="NCBI Taxonomy" id="1385369"/>
    <lineage>
        <taxon>Bacteria</taxon>
        <taxon>Pseudomonadati</taxon>
        <taxon>Pseudomonadota</taxon>
        <taxon>Alphaproteobacteria</taxon>
        <taxon>Rhodospirillales</taxon>
        <taxon>Azospirillaceae</taxon>
        <taxon>Skermanella</taxon>
    </lineage>
</organism>
<name>W9H7J7_9PROT</name>
<accession>W9H7J7</accession>
<proteinExistence type="predicted"/>
<dbReference type="Gene3D" id="3.30.1330.60">
    <property type="entry name" value="OmpA-like domain"/>
    <property type="match status" value="1"/>
</dbReference>
<evidence type="ECO:0008006" key="4">
    <source>
        <dbReference type="Google" id="ProtNLM"/>
    </source>
</evidence>
<keyword evidence="1" id="KW-1133">Transmembrane helix</keyword>
<evidence type="ECO:0000313" key="2">
    <source>
        <dbReference type="EMBL" id="EWY40647.1"/>
    </source>
</evidence>
<protein>
    <recommendedName>
        <fullName evidence="4">OmpA-like domain-containing protein</fullName>
    </recommendedName>
</protein>
<evidence type="ECO:0000256" key="1">
    <source>
        <dbReference type="SAM" id="Phobius"/>
    </source>
</evidence>
<dbReference type="STRING" id="1385369.N825_34790"/>
<dbReference type="InterPro" id="IPR036737">
    <property type="entry name" value="OmpA-like_sf"/>
</dbReference>
<keyword evidence="1" id="KW-0472">Membrane</keyword>
<evidence type="ECO:0000313" key="3">
    <source>
        <dbReference type="Proteomes" id="UP000019486"/>
    </source>
</evidence>
<dbReference type="Proteomes" id="UP000019486">
    <property type="component" value="Unassembled WGS sequence"/>
</dbReference>
<dbReference type="EMBL" id="AVFL01000007">
    <property type="protein sequence ID" value="EWY40647.1"/>
    <property type="molecule type" value="Genomic_DNA"/>
</dbReference>